<proteinExistence type="predicted"/>
<dbReference type="EMBL" id="BROD01000001">
    <property type="protein sequence ID" value="GKX65340.1"/>
    <property type="molecule type" value="Genomic_DNA"/>
</dbReference>
<gene>
    <name evidence="1" type="ORF">rsdtw13_05980</name>
</gene>
<accession>A0ACB5R822</accession>
<reference evidence="1" key="1">
    <citation type="journal article" date="2025" name="Int. J. Syst. Evol. Microbiol.">
        <title>Inconstantimicrobium mannanitabidum sp. nov., a novel member of the family Clostridiaceae isolated from anoxic soil under the treatment of reductive soil disinfestation.</title>
        <authorList>
            <person name="Ueki A."/>
            <person name="Tonouchi A."/>
            <person name="Honma S."/>
            <person name="Kaku N."/>
            <person name="Ueki K."/>
        </authorList>
    </citation>
    <scope>NUCLEOTIDE SEQUENCE</scope>
    <source>
        <strain evidence="1">TW13</strain>
    </source>
</reference>
<keyword evidence="2" id="KW-1185">Reference proteome</keyword>
<sequence length="574" mass="62955">MLKNMKILHKVTLLSAILLLFGAIIGGAGYYFTQQSHSNMSTMYNQDVKAINLTDDIRIQTRTCQMNLLRLILSNGNQEEQKAYIKEIDSKSKGIGDVINNYKKLKLDNTQKQNVETMEANLTQFVSVCEKIKEMASTGKTKTEEIYAYYSQNDKTLDSIRSGANALLKDHVKKADASYVKVDNTYKISITILLSILGVAVILGAILTFIIVKPITFSLKKATEHLGVLATGDFSQEIQPALLKSKDEVGVMLRATDKMQQSIKEVLSSVINESSNIEKMVYDVGNHVSQLNLQIEDVSATTEQLSSGMEETAASTEDMNNTAVEIESAIEGISKKAENSAVASNEISHRANEIKSNAIVSQKNADEVYLATNKNLRDAIEKSKSVEQIKTLSESILEITSQTNMLALNAAIEAARAGEAGRGFAVVADQIRSLAEDSKNTVTEIQDVTQIVLDSVENLAASSREILEFIDKQVQRDYKSMVETGEKYNEDANDIYNLSNDFSLATRQIKEFIDNISKQLSGITLATNEGAEGTSNIALKTSGIAERVSSIDSETACIKDSVDNLSGLVTKFKI</sequence>
<comment type="caution">
    <text evidence="1">The sequence shown here is derived from an EMBL/GenBank/DDBJ whole genome shotgun (WGS) entry which is preliminary data.</text>
</comment>
<organism evidence="1 2">
    <name type="scientific">Inconstantimicrobium mannanitabidum</name>
    <dbReference type="NCBI Taxonomy" id="1604901"/>
    <lineage>
        <taxon>Bacteria</taxon>
        <taxon>Bacillati</taxon>
        <taxon>Bacillota</taxon>
        <taxon>Clostridia</taxon>
        <taxon>Eubacteriales</taxon>
        <taxon>Clostridiaceae</taxon>
        <taxon>Inconstantimicrobium</taxon>
    </lineage>
</organism>
<evidence type="ECO:0000313" key="2">
    <source>
        <dbReference type="Proteomes" id="UP001058074"/>
    </source>
</evidence>
<name>A0ACB5R822_9CLOT</name>
<dbReference type="Proteomes" id="UP001058074">
    <property type="component" value="Unassembled WGS sequence"/>
</dbReference>
<protein>
    <submittedName>
        <fullName evidence="1">Methyl-accepting chemotaxis protein</fullName>
    </submittedName>
</protein>
<evidence type="ECO:0000313" key="1">
    <source>
        <dbReference type="EMBL" id="GKX65340.1"/>
    </source>
</evidence>